<evidence type="ECO:0000313" key="2">
    <source>
        <dbReference type="EMBL" id="KAA1092491.1"/>
    </source>
</evidence>
<accession>A0A5B0NTE5</accession>
<sequence>MFGEARMSPQTSQSPPQKTQILAMAEPQCRSIVYAGGRNPVGFRRSACYRLYVRSARPRSDLNSDNDGDDGDKRR</sequence>
<evidence type="ECO:0000313" key="4">
    <source>
        <dbReference type="Proteomes" id="UP000324748"/>
    </source>
</evidence>
<reference evidence="4 5" key="1">
    <citation type="submission" date="2019-05" db="EMBL/GenBank/DDBJ databases">
        <title>Emergence of the Ug99 lineage of the wheat stem rust pathogen through somatic hybridization.</title>
        <authorList>
            <person name="Li F."/>
            <person name="Upadhyaya N.M."/>
            <person name="Sperschneider J."/>
            <person name="Matny O."/>
            <person name="Nguyen-Phuc H."/>
            <person name="Mago R."/>
            <person name="Raley C."/>
            <person name="Miller M.E."/>
            <person name="Silverstein K.A.T."/>
            <person name="Henningsen E."/>
            <person name="Hirsch C.D."/>
            <person name="Visser B."/>
            <person name="Pretorius Z.A."/>
            <person name="Steffenson B.J."/>
            <person name="Schwessinger B."/>
            <person name="Dodds P.N."/>
            <person name="Figueroa M."/>
        </authorList>
    </citation>
    <scope>NUCLEOTIDE SEQUENCE [LARGE SCALE GENOMIC DNA]</scope>
    <source>
        <strain evidence="2">21-0</strain>
        <strain evidence="3 5">Ug99</strain>
    </source>
</reference>
<dbReference type="EMBL" id="VSWC01000080">
    <property type="protein sequence ID" value="KAA1092491.1"/>
    <property type="molecule type" value="Genomic_DNA"/>
</dbReference>
<dbReference type="Proteomes" id="UP000324748">
    <property type="component" value="Unassembled WGS sequence"/>
</dbReference>
<evidence type="ECO:0000313" key="3">
    <source>
        <dbReference type="EMBL" id="KAA1093592.1"/>
    </source>
</evidence>
<dbReference type="EMBL" id="VDEP01000373">
    <property type="protein sequence ID" value="KAA1093592.1"/>
    <property type="molecule type" value="Genomic_DNA"/>
</dbReference>
<comment type="caution">
    <text evidence="2">The sequence shown here is derived from an EMBL/GenBank/DDBJ whole genome shotgun (WGS) entry which is preliminary data.</text>
</comment>
<feature type="region of interest" description="Disordered" evidence="1">
    <location>
        <begin position="56"/>
        <end position="75"/>
    </location>
</feature>
<proteinExistence type="predicted"/>
<evidence type="ECO:0000313" key="5">
    <source>
        <dbReference type="Proteomes" id="UP000325313"/>
    </source>
</evidence>
<evidence type="ECO:0000256" key="1">
    <source>
        <dbReference type="SAM" id="MobiDB-lite"/>
    </source>
</evidence>
<dbReference type="AlphaFoldDB" id="A0A5B0NTE5"/>
<keyword evidence="4" id="KW-1185">Reference proteome</keyword>
<feature type="compositionally biased region" description="Acidic residues" evidence="1">
    <location>
        <begin position="64"/>
        <end position="75"/>
    </location>
</feature>
<dbReference type="Proteomes" id="UP000325313">
    <property type="component" value="Unassembled WGS sequence"/>
</dbReference>
<organism evidence="2 4">
    <name type="scientific">Puccinia graminis f. sp. tritici</name>
    <dbReference type="NCBI Taxonomy" id="56615"/>
    <lineage>
        <taxon>Eukaryota</taxon>
        <taxon>Fungi</taxon>
        <taxon>Dikarya</taxon>
        <taxon>Basidiomycota</taxon>
        <taxon>Pucciniomycotina</taxon>
        <taxon>Pucciniomycetes</taxon>
        <taxon>Pucciniales</taxon>
        <taxon>Pucciniaceae</taxon>
        <taxon>Puccinia</taxon>
    </lineage>
</organism>
<gene>
    <name evidence="2" type="ORF">PGT21_004764</name>
    <name evidence="3" type="ORF">PGTUg99_001323</name>
</gene>
<name>A0A5B0NTE5_PUCGR</name>
<protein>
    <submittedName>
        <fullName evidence="2">Uncharacterized protein</fullName>
    </submittedName>
</protein>